<feature type="compositionally biased region" description="Polar residues" evidence="1">
    <location>
        <begin position="120"/>
        <end position="132"/>
    </location>
</feature>
<feature type="region of interest" description="Disordered" evidence="1">
    <location>
        <begin position="347"/>
        <end position="384"/>
    </location>
</feature>
<feature type="compositionally biased region" description="Basic residues" evidence="1">
    <location>
        <begin position="55"/>
        <end position="68"/>
    </location>
</feature>
<evidence type="ECO:0000313" key="3">
    <source>
        <dbReference type="Proteomes" id="UP000612055"/>
    </source>
</evidence>
<name>A0A835XMZ2_9CHLO</name>
<sequence length="791" mass="81463">MRKRGKNQGSSRWWNVNAASVWQHGDERPTFEETKRHAKGVRRKADIRNYFRNYRANKKTGGGHRSMRRTVSSDAEASTESESADDRVPLARLAAAAEAAEAEAARPQRRRVLPKRLQSPAGQLSSGYSSDGETVDSESEGSVTQESDEVQQDEEQHASDGAKALDPAANESQAPAVNETEPGCPLEPGQAASCKASPVKDGARGVRRSMTFNGPTPSRQPTPPKRQPRRSSAPRRQVSASKLSPPIEPAAAEDNQGSLRAAQMPPLPLPQLPSGRGRGRTAASRQVSFSSTPGALPPAAPARAGADPHGHGPAKGLLGTVTSLPDLPGGQLRTAFQPLTNLGAFSDVATGASRPPPRKPAAAAPAAGVLSMGPPQAPPPPALPIGLLAPGKAGAGGGPSSASMAPGPGVAAQLPSAWPPMRKRVASNDGRDAVRVPSEADAVTSSPAAPLGKFRHVASAEEAARSARKAMQPQPSRHSPEDLQKLAGGGALPPGMTPARRTPAAGLLARLENAGMASPPANGVSTIQKLIGLAGGMPNMSPLGMALGAALARQTSTDPLEIDEMLRGLADSSSFNIVNLERAPSVDPWGYLGVAAGAGGGGAGGGGGQGNTAPGGAAAAAGTITERALLLAGADDSPPAGSGSGSGLQRGSPPADELQGAIMIHQGVKAEQHEPQDLQPGPVWIPVHSQQPPHPQHQQHQQQHPPAMAYYPYYPAAGVDGYGGMGVGQAPAYLYPLPPQQYGGMGGGPEQGAWYPPPQQYAYGMPLYGQQDAQEATGQQPMWMPGWTWGS</sequence>
<comment type="caution">
    <text evidence="2">The sequence shown here is derived from an EMBL/GenBank/DDBJ whole genome shotgun (WGS) entry which is preliminary data.</text>
</comment>
<accession>A0A835XMZ2</accession>
<dbReference type="EMBL" id="JAEHOE010000190">
    <property type="protein sequence ID" value="KAG2483094.1"/>
    <property type="molecule type" value="Genomic_DNA"/>
</dbReference>
<keyword evidence="3" id="KW-1185">Reference proteome</keyword>
<proteinExistence type="predicted"/>
<feature type="compositionally biased region" description="Polar residues" evidence="1">
    <location>
        <begin position="283"/>
        <end position="292"/>
    </location>
</feature>
<organism evidence="2 3">
    <name type="scientific">Edaphochlamys debaryana</name>
    <dbReference type="NCBI Taxonomy" id="47281"/>
    <lineage>
        <taxon>Eukaryota</taxon>
        <taxon>Viridiplantae</taxon>
        <taxon>Chlorophyta</taxon>
        <taxon>core chlorophytes</taxon>
        <taxon>Chlorophyceae</taxon>
        <taxon>CS clade</taxon>
        <taxon>Chlamydomonadales</taxon>
        <taxon>Chlamydomonadales incertae sedis</taxon>
        <taxon>Edaphochlamys</taxon>
    </lineage>
</organism>
<reference evidence="2" key="1">
    <citation type="journal article" date="2020" name="bioRxiv">
        <title>Comparative genomics of Chlamydomonas.</title>
        <authorList>
            <person name="Craig R.J."/>
            <person name="Hasan A.R."/>
            <person name="Ness R.W."/>
            <person name="Keightley P.D."/>
        </authorList>
    </citation>
    <scope>NUCLEOTIDE SEQUENCE</scope>
    <source>
        <strain evidence="2">CCAP 11/70</strain>
    </source>
</reference>
<feature type="compositionally biased region" description="Basic and acidic residues" evidence="1">
    <location>
        <begin position="24"/>
        <end position="35"/>
    </location>
</feature>
<dbReference type="Proteomes" id="UP000612055">
    <property type="component" value="Unassembled WGS sequence"/>
</dbReference>
<gene>
    <name evidence="2" type="ORF">HYH03_018032</name>
</gene>
<feature type="region of interest" description="Disordered" evidence="1">
    <location>
        <begin position="463"/>
        <end position="498"/>
    </location>
</feature>
<feature type="compositionally biased region" description="Low complexity" evidence="1">
    <location>
        <begin position="90"/>
        <end position="99"/>
    </location>
</feature>
<evidence type="ECO:0000256" key="1">
    <source>
        <dbReference type="SAM" id="MobiDB-lite"/>
    </source>
</evidence>
<dbReference type="AlphaFoldDB" id="A0A835XMZ2"/>
<dbReference type="OrthoDB" id="552641at2759"/>
<feature type="region of interest" description="Disordered" evidence="1">
    <location>
        <begin position="633"/>
        <end position="656"/>
    </location>
</feature>
<protein>
    <submittedName>
        <fullName evidence="2">Uncharacterized protein</fullName>
    </submittedName>
</protein>
<feature type="region of interest" description="Disordered" evidence="1">
    <location>
        <begin position="24"/>
        <end position="322"/>
    </location>
</feature>
<evidence type="ECO:0000313" key="2">
    <source>
        <dbReference type="EMBL" id="KAG2483094.1"/>
    </source>
</evidence>